<dbReference type="NCBIfam" id="TIGR01409">
    <property type="entry name" value="TAT_signal_seq"/>
    <property type="match status" value="1"/>
</dbReference>
<dbReference type="Gene3D" id="3.90.1170.50">
    <property type="entry name" value="Aldehyde oxidase/xanthine dehydrogenase, a/b hammerhead"/>
    <property type="match status" value="1"/>
</dbReference>
<dbReference type="Pfam" id="PF20256">
    <property type="entry name" value="MoCoBD_2"/>
    <property type="match status" value="2"/>
</dbReference>
<feature type="domain" description="Aldehyde oxidase/xanthine dehydrogenase a/b hammerhead" evidence="1">
    <location>
        <begin position="230"/>
        <end position="309"/>
    </location>
</feature>
<dbReference type="InterPro" id="IPR008274">
    <property type="entry name" value="AldOxase/xan_DH_MoCoBD1"/>
</dbReference>
<evidence type="ECO:0000259" key="1">
    <source>
        <dbReference type="SMART" id="SM01008"/>
    </source>
</evidence>
<dbReference type="PANTHER" id="PTHR47495:SF2">
    <property type="entry name" value="ALDEHYDE DEHYDROGENASE"/>
    <property type="match status" value="1"/>
</dbReference>
<comment type="caution">
    <text evidence="2">The sequence shown here is derived from an EMBL/GenBank/DDBJ whole genome shotgun (WGS) entry which is preliminary data.</text>
</comment>
<dbReference type="InterPro" id="IPR037165">
    <property type="entry name" value="AldOxase/xan_DH_Mopterin-bd_sf"/>
</dbReference>
<dbReference type="SMART" id="SM01008">
    <property type="entry name" value="Ald_Xan_dh_C"/>
    <property type="match status" value="1"/>
</dbReference>
<dbReference type="Proteomes" id="UP001597299">
    <property type="component" value="Unassembled WGS sequence"/>
</dbReference>
<organism evidence="2 3">
    <name type="scientific">Ancylobacter oerskovii</name>
    <dbReference type="NCBI Taxonomy" id="459519"/>
    <lineage>
        <taxon>Bacteria</taxon>
        <taxon>Pseudomonadati</taxon>
        <taxon>Pseudomonadota</taxon>
        <taxon>Alphaproteobacteria</taxon>
        <taxon>Hyphomicrobiales</taxon>
        <taxon>Xanthobacteraceae</taxon>
        <taxon>Ancylobacter</taxon>
    </lineage>
</organism>
<dbReference type="RefSeq" id="WP_213350281.1">
    <property type="nucleotide sequence ID" value="NZ_JAHBGB010000002.1"/>
</dbReference>
<dbReference type="EMBL" id="JBHUHD010000001">
    <property type="protein sequence ID" value="MFD2141195.1"/>
    <property type="molecule type" value="Genomic_DNA"/>
</dbReference>
<dbReference type="Gene3D" id="3.30.365.10">
    <property type="entry name" value="Aldehyde oxidase/xanthine dehydrogenase, molybdopterin binding domain"/>
    <property type="match status" value="4"/>
</dbReference>
<reference evidence="3" key="1">
    <citation type="journal article" date="2019" name="Int. J. Syst. Evol. Microbiol.">
        <title>The Global Catalogue of Microorganisms (GCM) 10K type strain sequencing project: providing services to taxonomists for standard genome sequencing and annotation.</title>
        <authorList>
            <consortium name="The Broad Institute Genomics Platform"/>
            <consortium name="The Broad Institute Genome Sequencing Center for Infectious Disease"/>
            <person name="Wu L."/>
            <person name="Ma J."/>
        </authorList>
    </citation>
    <scope>NUCLEOTIDE SEQUENCE [LARGE SCALE GENOMIC DNA]</scope>
    <source>
        <strain evidence="3">CCM 7435</strain>
    </source>
</reference>
<dbReference type="SUPFAM" id="SSF56003">
    <property type="entry name" value="Molybdenum cofactor-binding domain"/>
    <property type="match status" value="2"/>
</dbReference>
<evidence type="ECO:0000313" key="2">
    <source>
        <dbReference type="EMBL" id="MFD2141195.1"/>
    </source>
</evidence>
<dbReference type="InterPro" id="IPR019546">
    <property type="entry name" value="TAT_signal_bac_arc"/>
</dbReference>
<keyword evidence="3" id="KW-1185">Reference proteome</keyword>
<dbReference type="InterPro" id="IPR012368">
    <property type="entry name" value="OxRdtase_Mopterin-bd_su_IorB"/>
</dbReference>
<dbReference type="PIRSF" id="PIRSF036389">
    <property type="entry name" value="IOR_B"/>
    <property type="match status" value="1"/>
</dbReference>
<dbReference type="PANTHER" id="PTHR47495">
    <property type="entry name" value="ALDEHYDE DEHYDROGENASE"/>
    <property type="match status" value="1"/>
</dbReference>
<protein>
    <submittedName>
        <fullName evidence="2">Molybdopterin cofactor-binding domain-containing protein</fullName>
    </submittedName>
</protein>
<dbReference type="InterPro" id="IPR046867">
    <property type="entry name" value="AldOxase/xan_DH_MoCoBD2"/>
</dbReference>
<name>A0ABW4YXW9_9HYPH</name>
<gene>
    <name evidence="2" type="ORF">ACFSNC_12330</name>
</gene>
<sequence length="742" mass="78148">MHIIKPADYARMLERLAPAAARDTALAAPSRRGFLKAAAAVSGALVIGVRLGPSEALAAAPTDGPMPNAFVKIAPDNTVTVLIKHLDMGQGVTTGLTTLVAEELDADWGQMRAAFAPADAQLYNNLLFGPVQGTGGSTSVANSWEQLRKAGAAARQMLVAAAAEQWGVPADSVTVEKGTLKSGSHSGNFGAFAEAAARQPIPKDVKLKDPKDFKLIGTRLPRLDSADKTDGKAVYALDIRVPGMLTAVIRRPDRFGATVKSFDAAAARKVPGVVDVVAVPAGVAVLADNTWAAIRGREALAAIEWDESQAENRGTAELLEEYKALAGTPGLKAARRGDASAGLAGAAKTIESEFAFPYLAHAPMEPLNCVIEKTADGVTIHAGSQFQTVEQAVTAGILGLKPEQVKIETVWAGGSFGRRANPPADYIAEAATILKAIDGRAPVHLVWTREDDIKGGYYRPLFYHKVRAGLTADGKVAGWEQSIVGQSFITGTPFEAFIIKEGVDGTSVEGASDTNYAIGNFAVDLHSPKVKVPTLWWRSVGHTHTAHVVEVTIDELARAAGRDPVEFRLELLKDKPRHTAVLKLLAEKANWGPKPGTGKGRGLALHESFNTVVGSVIDISIVNGQVKVDKVVCAVDCGIAVNPDVIAAQIEGGVGFGLGAALHDEITMDKGVVEQSNFDGYVPLRMSEMPKVEVHILPSANPPTGIGEPGVPGVAPALSNAIFDATGQRLRSLPFRLEDFKA</sequence>
<proteinExistence type="predicted"/>
<dbReference type="InterPro" id="IPR052516">
    <property type="entry name" value="N-heterocyclic_Hydroxylase"/>
</dbReference>
<accession>A0ABW4YXW9</accession>
<dbReference type="InterPro" id="IPR000674">
    <property type="entry name" value="Ald_Oxase/Xan_DH_a/b"/>
</dbReference>
<dbReference type="InterPro" id="IPR006311">
    <property type="entry name" value="TAT_signal"/>
</dbReference>
<dbReference type="Pfam" id="PF02738">
    <property type="entry name" value="MoCoBD_1"/>
    <property type="match status" value="1"/>
</dbReference>
<evidence type="ECO:0000313" key="3">
    <source>
        <dbReference type="Proteomes" id="UP001597299"/>
    </source>
</evidence>
<dbReference type="PROSITE" id="PS51318">
    <property type="entry name" value="TAT"/>
    <property type="match status" value="1"/>
</dbReference>